<name>A0A9N9P450_9GLOM</name>
<reference evidence="1" key="1">
    <citation type="submission" date="2021-06" db="EMBL/GenBank/DDBJ databases">
        <authorList>
            <person name="Kallberg Y."/>
            <person name="Tangrot J."/>
            <person name="Rosling A."/>
        </authorList>
    </citation>
    <scope>NUCLEOTIDE SEQUENCE</scope>
    <source>
        <strain evidence="1">IN212</strain>
    </source>
</reference>
<keyword evidence="2" id="KW-1185">Reference proteome</keyword>
<dbReference type="AlphaFoldDB" id="A0A9N9P450"/>
<dbReference type="PANTHER" id="PTHR31635:SF196">
    <property type="entry name" value="REVERSE TRANSCRIPTASE DOMAIN-CONTAINING PROTEIN-RELATED"/>
    <property type="match status" value="1"/>
</dbReference>
<accession>A0A9N9P450</accession>
<feature type="non-terminal residue" evidence="1">
    <location>
        <position position="184"/>
    </location>
</feature>
<feature type="non-terminal residue" evidence="1">
    <location>
        <position position="1"/>
    </location>
</feature>
<comment type="caution">
    <text evidence="1">The sequence shown here is derived from an EMBL/GenBank/DDBJ whole genome shotgun (WGS) entry which is preliminary data.</text>
</comment>
<dbReference type="EMBL" id="CAJVPZ010056766">
    <property type="protein sequence ID" value="CAG8786118.1"/>
    <property type="molecule type" value="Genomic_DNA"/>
</dbReference>
<sequence>NKLEELMEGFTDTAYVSQTKPFVTYYQTPPTAPETRIHKLHKKITELNNKMAMNPQLSDLSIVITQLNSELQEELKLQTEKWQLRSNIKWLEAGEKLEILQYIKEQFAILYRAEPIDLEAAEALTEDLPSVSQQQNTALIKEISLQEITETIDKLPKHKTPGPDGLTHEFYKTFRDKISPLLQI</sequence>
<protein>
    <submittedName>
        <fullName evidence="1">8831_t:CDS:1</fullName>
    </submittedName>
</protein>
<evidence type="ECO:0000313" key="2">
    <source>
        <dbReference type="Proteomes" id="UP000789396"/>
    </source>
</evidence>
<dbReference type="Proteomes" id="UP000789396">
    <property type="component" value="Unassembled WGS sequence"/>
</dbReference>
<organism evidence="1 2">
    <name type="scientific">Racocetra fulgida</name>
    <dbReference type="NCBI Taxonomy" id="60492"/>
    <lineage>
        <taxon>Eukaryota</taxon>
        <taxon>Fungi</taxon>
        <taxon>Fungi incertae sedis</taxon>
        <taxon>Mucoromycota</taxon>
        <taxon>Glomeromycotina</taxon>
        <taxon>Glomeromycetes</taxon>
        <taxon>Diversisporales</taxon>
        <taxon>Gigasporaceae</taxon>
        <taxon>Racocetra</taxon>
    </lineage>
</organism>
<proteinExistence type="predicted"/>
<dbReference type="PANTHER" id="PTHR31635">
    <property type="entry name" value="REVERSE TRANSCRIPTASE DOMAIN-CONTAINING PROTEIN-RELATED"/>
    <property type="match status" value="1"/>
</dbReference>
<evidence type="ECO:0000313" key="1">
    <source>
        <dbReference type="EMBL" id="CAG8786118.1"/>
    </source>
</evidence>
<gene>
    <name evidence="1" type="ORF">RFULGI_LOCUS16275</name>
</gene>
<dbReference type="OrthoDB" id="2449403at2759"/>